<evidence type="ECO:0000256" key="4">
    <source>
        <dbReference type="ARBA" id="ARBA00022989"/>
    </source>
</evidence>
<dbReference type="InterPro" id="IPR022791">
    <property type="entry name" value="L-PG_synthase/AglD"/>
</dbReference>
<keyword evidence="5 6" id="KW-0472">Membrane</keyword>
<name>A0A839T5B3_AZOMA</name>
<evidence type="ECO:0000256" key="1">
    <source>
        <dbReference type="ARBA" id="ARBA00004651"/>
    </source>
</evidence>
<feature type="transmembrane region" description="Helical" evidence="6">
    <location>
        <begin position="153"/>
        <end position="171"/>
    </location>
</feature>
<gene>
    <name evidence="7" type="ORF">FHR87_003143</name>
</gene>
<evidence type="ECO:0000256" key="6">
    <source>
        <dbReference type="SAM" id="Phobius"/>
    </source>
</evidence>
<evidence type="ECO:0000256" key="5">
    <source>
        <dbReference type="ARBA" id="ARBA00023136"/>
    </source>
</evidence>
<dbReference type="RefSeq" id="WP_183167567.1">
    <property type="nucleotide sequence ID" value="NZ_JACHXI010000019.1"/>
</dbReference>
<dbReference type="AlphaFoldDB" id="A0A839T5B3"/>
<comment type="caution">
    <text evidence="7">The sequence shown here is derived from an EMBL/GenBank/DDBJ whole genome shotgun (WGS) entry which is preliminary data.</text>
</comment>
<evidence type="ECO:0000313" key="7">
    <source>
        <dbReference type="EMBL" id="MBB3104717.1"/>
    </source>
</evidence>
<organism evidence="7 8">
    <name type="scientific">Azomonas macrocytogenes</name>
    <name type="common">Azotobacter macrocytogenes</name>
    <dbReference type="NCBI Taxonomy" id="69962"/>
    <lineage>
        <taxon>Bacteria</taxon>
        <taxon>Pseudomonadati</taxon>
        <taxon>Pseudomonadota</taxon>
        <taxon>Gammaproteobacteria</taxon>
        <taxon>Pseudomonadales</taxon>
        <taxon>Pseudomonadaceae</taxon>
        <taxon>Azomonas</taxon>
    </lineage>
</organism>
<protein>
    <submittedName>
        <fullName evidence="7">Putative membrane protein</fullName>
    </submittedName>
</protein>
<keyword evidence="3 6" id="KW-0812">Transmembrane</keyword>
<dbReference type="Pfam" id="PF03706">
    <property type="entry name" value="LPG_synthase_TM"/>
    <property type="match status" value="1"/>
</dbReference>
<accession>A0A839T5B3</accession>
<evidence type="ECO:0000256" key="2">
    <source>
        <dbReference type="ARBA" id="ARBA00022475"/>
    </source>
</evidence>
<dbReference type="NCBIfam" id="TIGR03476">
    <property type="entry name" value="HpnL"/>
    <property type="match status" value="1"/>
</dbReference>
<evidence type="ECO:0000313" key="8">
    <source>
        <dbReference type="Proteomes" id="UP000549250"/>
    </source>
</evidence>
<feature type="transmembrane region" description="Helical" evidence="6">
    <location>
        <begin position="39"/>
        <end position="60"/>
    </location>
</feature>
<proteinExistence type="predicted"/>
<comment type="subcellular location">
    <subcellularLocation>
        <location evidence="1">Cell membrane</location>
        <topology evidence="1">Multi-pass membrane protein</topology>
    </subcellularLocation>
</comment>
<keyword evidence="8" id="KW-1185">Reference proteome</keyword>
<dbReference type="EMBL" id="JACHXI010000019">
    <property type="protein sequence ID" value="MBB3104717.1"/>
    <property type="molecule type" value="Genomic_DNA"/>
</dbReference>
<dbReference type="Proteomes" id="UP000549250">
    <property type="component" value="Unassembled WGS sequence"/>
</dbReference>
<keyword evidence="4 6" id="KW-1133">Transmembrane helix</keyword>
<evidence type="ECO:0000256" key="3">
    <source>
        <dbReference type="ARBA" id="ARBA00022692"/>
    </source>
</evidence>
<keyword evidence="2" id="KW-1003">Cell membrane</keyword>
<dbReference type="GO" id="GO:0005886">
    <property type="term" value="C:plasma membrane"/>
    <property type="evidence" value="ECO:0007669"/>
    <property type="project" value="UniProtKB-SubCell"/>
</dbReference>
<feature type="transmembrane region" description="Helical" evidence="6">
    <location>
        <begin position="130"/>
        <end position="147"/>
    </location>
</feature>
<sequence length="346" mass="37623">MKWLTYIAGLLGLAAVIAMVVHQDGAAIAGAFNHAGWALLWLLPFHVLPLLLDVVGWRILLAPRDPQRRAGLLVLFWIAAVREACNRLLPVANIGGEIVGIRMAKWYGIDGAAVTASIVIEVLLTLINQYLFTALGIVLLIALTQQIGTLDSVLWALVASLPLPVGLFMLLRHGQMFSRLEAVAEKLLGGRTRLTELINGKNLDQDIRTLCASPLRLVGAGAWQFAGFLVGSFETWLALEMLGYPVSIWDAIAIEAVTQALRHIVFIVPAGLGVQEGGMILFGSMIGVPPDASLVLSLAKRLREVGFGVPALLSWQWAEMRRLRAGWQNNSISKLCDTTRTSVENE</sequence>
<reference evidence="7 8" key="1">
    <citation type="submission" date="2020-08" db="EMBL/GenBank/DDBJ databases">
        <title>Genomic Encyclopedia of Type Strains, Phase III (KMG-III): the genomes of soil and plant-associated and newly described type strains.</title>
        <authorList>
            <person name="Whitman W."/>
        </authorList>
    </citation>
    <scope>NUCLEOTIDE SEQUENCE [LARGE SCALE GENOMIC DNA]</scope>
    <source>
        <strain evidence="7 8">CECT 4462</strain>
    </source>
</reference>